<dbReference type="RefSeq" id="XP_070898809.1">
    <property type="nucleotide sequence ID" value="XM_071045776.1"/>
</dbReference>
<evidence type="ECO:0000256" key="1">
    <source>
        <dbReference type="ARBA" id="ARBA00004167"/>
    </source>
</evidence>
<keyword evidence="2 6" id="KW-0812">Transmembrane</keyword>
<comment type="subcellular location">
    <subcellularLocation>
        <location evidence="1">Membrane</location>
        <topology evidence="1">Single-pass membrane protein</topology>
    </subcellularLocation>
</comment>
<evidence type="ECO:0008006" key="10">
    <source>
        <dbReference type="Google" id="ProtNLM"/>
    </source>
</evidence>
<evidence type="ECO:0000256" key="4">
    <source>
        <dbReference type="ARBA" id="ARBA00023136"/>
    </source>
</evidence>
<evidence type="ECO:0000313" key="8">
    <source>
        <dbReference type="EMBL" id="KAL2849422.1"/>
    </source>
</evidence>
<evidence type="ECO:0000256" key="2">
    <source>
        <dbReference type="ARBA" id="ARBA00022692"/>
    </source>
</evidence>
<dbReference type="PANTHER" id="PTHR15549:SF26">
    <property type="entry name" value="AXIAL BUDDING PATTERN PROTEIN 2-RELATED"/>
    <property type="match status" value="1"/>
</dbReference>
<evidence type="ECO:0000313" key="9">
    <source>
        <dbReference type="Proteomes" id="UP001610444"/>
    </source>
</evidence>
<dbReference type="EMBL" id="JBFXLR010000023">
    <property type="protein sequence ID" value="KAL2849422.1"/>
    <property type="molecule type" value="Genomic_DNA"/>
</dbReference>
<evidence type="ECO:0000256" key="6">
    <source>
        <dbReference type="SAM" id="Phobius"/>
    </source>
</evidence>
<dbReference type="Proteomes" id="UP001610444">
    <property type="component" value="Unassembled WGS sequence"/>
</dbReference>
<evidence type="ECO:0000256" key="7">
    <source>
        <dbReference type="SAM" id="SignalP"/>
    </source>
</evidence>
<feature type="signal peptide" evidence="7">
    <location>
        <begin position="1"/>
        <end position="18"/>
    </location>
</feature>
<keyword evidence="4 6" id="KW-0472">Membrane</keyword>
<evidence type="ECO:0000256" key="3">
    <source>
        <dbReference type="ARBA" id="ARBA00022989"/>
    </source>
</evidence>
<evidence type="ECO:0000256" key="5">
    <source>
        <dbReference type="SAM" id="MobiDB-lite"/>
    </source>
</evidence>
<accession>A0ABR4KBL8</accession>
<feature type="compositionally biased region" description="Basic and acidic residues" evidence="5">
    <location>
        <begin position="252"/>
        <end position="268"/>
    </location>
</feature>
<feature type="region of interest" description="Disordered" evidence="5">
    <location>
        <begin position="244"/>
        <end position="268"/>
    </location>
</feature>
<feature type="transmembrane region" description="Helical" evidence="6">
    <location>
        <begin position="191"/>
        <end position="213"/>
    </location>
</feature>
<name>A0ABR4KBL8_9EURO</name>
<keyword evidence="7" id="KW-0732">Signal</keyword>
<keyword evidence="9" id="KW-1185">Reference proteome</keyword>
<dbReference type="PANTHER" id="PTHR15549">
    <property type="entry name" value="PAIRED IMMUNOGLOBULIN-LIKE TYPE 2 RECEPTOR"/>
    <property type="match status" value="1"/>
</dbReference>
<feature type="chain" id="PRO_5046463258" description="Mid2 domain-containing protein" evidence="7">
    <location>
        <begin position="19"/>
        <end position="268"/>
    </location>
</feature>
<keyword evidence="3 6" id="KW-1133">Transmembrane helix</keyword>
<proteinExistence type="predicted"/>
<protein>
    <recommendedName>
        <fullName evidence="10">Mid2 domain-containing protein</fullName>
    </recommendedName>
</protein>
<feature type="region of interest" description="Disordered" evidence="5">
    <location>
        <begin position="148"/>
        <end position="184"/>
    </location>
</feature>
<dbReference type="GeneID" id="98160940"/>
<reference evidence="8 9" key="1">
    <citation type="submission" date="2024-07" db="EMBL/GenBank/DDBJ databases">
        <title>Section-level genome sequencing and comparative genomics of Aspergillus sections Usti and Cavernicolus.</title>
        <authorList>
            <consortium name="Lawrence Berkeley National Laboratory"/>
            <person name="Nybo J.L."/>
            <person name="Vesth T.C."/>
            <person name="Theobald S."/>
            <person name="Frisvad J.C."/>
            <person name="Larsen T.O."/>
            <person name="Kjaerboelling I."/>
            <person name="Rothschild-Mancinelli K."/>
            <person name="Lyhne E.K."/>
            <person name="Kogle M.E."/>
            <person name="Barry K."/>
            <person name="Clum A."/>
            <person name="Na H."/>
            <person name="Ledsgaard L."/>
            <person name="Lin J."/>
            <person name="Lipzen A."/>
            <person name="Kuo A."/>
            <person name="Riley R."/>
            <person name="Mondo S."/>
            <person name="LaButti K."/>
            <person name="Haridas S."/>
            <person name="Pangalinan J."/>
            <person name="Salamov A.A."/>
            <person name="Simmons B.A."/>
            <person name="Magnuson J.K."/>
            <person name="Chen J."/>
            <person name="Drula E."/>
            <person name="Henrissat B."/>
            <person name="Wiebenga A."/>
            <person name="Lubbers R.J."/>
            <person name="Gomes A.C."/>
            <person name="Macurrencykelacurrency M.R."/>
            <person name="Stajich J."/>
            <person name="Grigoriev I.V."/>
            <person name="Mortensen U.H."/>
            <person name="De vries R.P."/>
            <person name="Baker S.E."/>
            <person name="Andersen M.R."/>
        </authorList>
    </citation>
    <scope>NUCLEOTIDE SEQUENCE [LARGE SCALE GENOMIC DNA]</scope>
    <source>
        <strain evidence="8 9">CBS 756.74</strain>
    </source>
</reference>
<sequence>MKALLFVLPTLYLPGVLAVTCYRPNGISSTNGDSKSCHSINGAASMCCNEYDECLENGLCKVAADTGVEGSNVTYWRDTCSVSNWPEVGCLRVCASGDLAGENARITPCDGTDTSETWCCGTTAECCGTGEEVHVPWNIYTTSTATLTSTTSTSSSTSTDTSATSASTATPTFDSDSEGDSSSGISTGAKAGVGVGVAVGAIAIIAGAVYFLIARRRNKAAAAAAGTPAGVQYSVVQPVMQEPQELGWGQGRPHEKPAGVQDSRFELP</sequence>
<dbReference type="InterPro" id="IPR051694">
    <property type="entry name" value="Immunoregulatory_rcpt-like"/>
</dbReference>
<organism evidence="8 9">
    <name type="scientific">Aspergillus pseudodeflectus</name>
    <dbReference type="NCBI Taxonomy" id="176178"/>
    <lineage>
        <taxon>Eukaryota</taxon>
        <taxon>Fungi</taxon>
        <taxon>Dikarya</taxon>
        <taxon>Ascomycota</taxon>
        <taxon>Pezizomycotina</taxon>
        <taxon>Eurotiomycetes</taxon>
        <taxon>Eurotiomycetidae</taxon>
        <taxon>Eurotiales</taxon>
        <taxon>Aspergillaceae</taxon>
        <taxon>Aspergillus</taxon>
        <taxon>Aspergillus subgen. Nidulantes</taxon>
    </lineage>
</organism>
<comment type="caution">
    <text evidence="8">The sequence shown here is derived from an EMBL/GenBank/DDBJ whole genome shotgun (WGS) entry which is preliminary data.</text>
</comment>
<gene>
    <name evidence="8" type="ORF">BJX68DRAFT_267271</name>
</gene>